<dbReference type="RefSeq" id="WP_207299390.1">
    <property type="nucleotide sequence ID" value="NZ_CP071444.1"/>
</dbReference>
<sequence length="181" mass="21230">MYEIGDLVFYESTGVCRIDDISTQDITGLDKDQLFYILHSVYGDCKIWVPVESTQLYMRRIITKERALRLIDMIPNIQAEAFHGSRMRELVEHYEDSLNSHNCRELIEMTMSIYAKKQEAEDQNKKFGAIDKRFMKQAEDLLFGELAAALEIPKEDVQNFIADRIVKIDVRMLDKRKKEDQ</sequence>
<reference evidence="2" key="1">
    <citation type="submission" date="2021-03" db="EMBL/GenBank/DDBJ databases">
        <title>Alkalibacter marinus sp. nov., isolated from tidal flat sediment.</title>
        <authorList>
            <person name="Namirimu T."/>
            <person name="Yang J.-A."/>
            <person name="Yang S.-H."/>
            <person name="Kim Y.-J."/>
            <person name="Kwon K.K."/>
        </authorList>
    </citation>
    <scope>NUCLEOTIDE SEQUENCE</scope>
    <source>
        <strain evidence="2">ES005</strain>
    </source>
</reference>
<proteinExistence type="predicted"/>
<dbReference type="SMART" id="SM01058">
    <property type="entry name" value="CarD_TRCF"/>
    <property type="match status" value="1"/>
</dbReference>
<dbReference type="AlphaFoldDB" id="A0A975AHI5"/>
<dbReference type="Proteomes" id="UP000663499">
    <property type="component" value="Chromosome"/>
</dbReference>
<gene>
    <name evidence="2" type="ORF">J0B03_09590</name>
</gene>
<dbReference type="InterPro" id="IPR003711">
    <property type="entry name" value="CarD-like/TRCF_RID"/>
</dbReference>
<keyword evidence="3" id="KW-1185">Reference proteome</keyword>
<dbReference type="InterPro" id="IPR042215">
    <property type="entry name" value="CarD-like_C"/>
</dbReference>
<protein>
    <submittedName>
        <fullName evidence="2">CarD family transcriptional regulator</fullName>
    </submittedName>
</protein>
<dbReference type="SUPFAM" id="SSF141259">
    <property type="entry name" value="CarD-like"/>
    <property type="match status" value="1"/>
</dbReference>
<evidence type="ECO:0000313" key="3">
    <source>
        <dbReference type="Proteomes" id="UP000663499"/>
    </source>
</evidence>
<dbReference type="Gene3D" id="1.20.58.1290">
    <property type="entry name" value="CarD-like, C-terminal domain"/>
    <property type="match status" value="1"/>
</dbReference>
<dbReference type="Gene3D" id="2.40.10.170">
    <property type="match status" value="1"/>
</dbReference>
<dbReference type="EMBL" id="CP071444">
    <property type="protein sequence ID" value="QSX08048.1"/>
    <property type="molecule type" value="Genomic_DNA"/>
</dbReference>
<accession>A0A975AHI5</accession>
<feature type="domain" description="CarD-like/TRCF RNAP-interacting" evidence="1">
    <location>
        <begin position="1"/>
        <end position="115"/>
    </location>
</feature>
<name>A0A975AHI5_9FIRM</name>
<dbReference type="Pfam" id="PF02559">
    <property type="entry name" value="CarD_TRCF_RID"/>
    <property type="match status" value="1"/>
</dbReference>
<dbReference type="KEGG" id="alka:J0B03_09590"/>
<evidence type="ECO:0000313" key="2">
    <source>
        <dbReference type="EMBL" id="QSX08048.1"/>
    </source>
</evidence>
<organism evidence="2 3">
    <name type="scientific">Alkalibacter rhizosphaerae</name>
    <dbReference type="NCBI Taxonomy" id="2815577"/>
    <lineage>
        <taxon>Bacteria</taxon>
        <taxon>Bacillati</taxon>
        <taxon>Bacillota</taxon>
        <taxon>Clostridia</taxon>
        <taxon>Eubacteriales</taxon>
        <taxon>Eubacteriaceae</taxon>
        <taxon>Alkalibacter</taxon>
    </lineage>
</organism>
<dbReference type="InterPro" id="IPR036101">
    <property type="entry name" value="CarD-like/TRCF_RID_sf"/>
</dbReference>
<evidence type="ECO:0000259" key="1">
    <source>
        <dbReference type="SMART" id="SM01058"/>
    </source>
</evidence>